<dbReference type="Gene3D" id="3.30.1380.10">
    <property type="match status" value="2"/>
</dbReference>
<feature type="region of interest" description="Disordered" evidence="1">
    <location>
        <begin position="139"/>
        <end position="161"/>
    </location>
</feature>
<dbReference type="GO" id="GO:0005509">
    <property type="term" value="F:calcium ion binding"/>
    <property type="evidence" value="ECO:0007669"/>
    <property type="project" value="TreeGrafter"/>
</dbReference>
<dbReference type="GO" id="GO:0005113">
    <property type="term" value="F:patched binding"/>
    <property type="evidence" value="ECO:0007669"/>
    <property type="project" value="TreeGrafter"/>
</dbReference>
<dbReference type="GO" id="GO:0016540">
    <property type="term" value="P:protein autoprocessing"/>
    <property type="evidence" value="ECO:0007669"/>
    <property type="project" value="InterPro"/>
</dbReference>
<dbReference type="InterPro" id="IPR036844">
    <property type="entry name" value="Hint_dom_sf"/>
</dbReference>
<dbReference type="GO" id="GO:0007224">
    <property type="term" value="P:smoothened signaling pathway"/>
    <property type="evidence" value="ECO:0007669"/>
    <property type="project" value="TreeGrafter"/>
</dbReference>
<dbReference type="InterPro" id="IPR050387">
    <property type="entry name" value="Hedgehog_Signaling"/>
</dbReference>
<evidence type="ECO:0000313" key="5">
    <source>
        <dbReference type="WBParaSite" id="TREG1_103450.1"/>
    </source>
</evidence>
<keyword evidence="4" id="KW-1185">Reference proteome</keyword>
<evidence type="ECO:0008006" key="6">
    <source>
        <dbReference type="Google" id="ProtNLM"/>
    </source>
</evidence>
<dbReference type="InterPro" id="IPR000320">
    <property type="entry name" value="Hedgehog_signalling_dom"/>
</dbReference>
<evidence type="ECO:0000259" key="3">
    <source>
        <dbReference type="SMART" id="SM00306"/>
    </source>
</evidence>
<dbReference type="SUPFAM" id="SSF51294">
    <property type="entry name" value="Hedgehog/intein (Hint) domain"/>
    <property type="match status" value="1"/>
</dbReference>
<proteinExistence type="predicted"/>
<evidence type="ECO:0000256" key="1">
    <source>
        <dbReference type="SAM" id="MobiDB-lite"/>
    </source>
</evidence>
<dbReference type="Proteomes" id="UP000050795">
    <property type="component" value="Unassembled WGS sequence"/>
</dbReference>
<dbReference type="GO" id="GO:0005615">
    <property type="term" value="C:extracellular space"/>
    <property type="evidence" value="ECO:0007669"/>
    <property type="project" value="TreeGrafter"/>
</dbReference>
<sequence>MNTMNINEMYPIRNLFLLILFLFTCSVNIHLGCMKSSMFYRTPIRTRSHVFAPGEYQPKQAENNPEASGPLDTRDFHYQLPNKRLVRVDSPYILFDSEEARWMTKGCRDRLIKLSTQIQNTWAKQEVILRVIRSWVKPPPNYKPLPTEDNSEEHTDDDTGDSLLLYEKNFKSEKNARSRDSVFAEQPPTVFSGKKTAPFVPMKSKPHLDAPVIDMTPEMVDDQFIQHHSDPNRIGTQSNGLKFLQYIPTSRSVSPQRNRWHAIQSNPNYLTPSPSSLARQSLSAHSGQNQRSYKSSATNFHNSHKISSSLPDSSYNTMIRLPRSAAFLKKSNFTITNVTLIDNQTDFTNQNPNRLHKIVERSVNTMHAPDISRKHRNYDHNSNSNNNNNHNNQNHLLPASVLNELRMEEFHYAGRAVDIELTTRQFGRPHNSDLHLGVLAQIAYYVAHFDWCFFNRAGHVHCSVKPDSIITSQWFGCFPGESKLRRADGEVISIKDLQIGDRIITQNSENGLLTNALVFGFLDRDEHGWSPMVEIKFQMDSNSNQYGTIRLTADHLIYIYDNSMMSNSTENIQVDNKKVVFASSVTVGQIIFVHYENATDGLKKAQVISVETIQPAINDSVGIRDNIGIYAPITDTGTLIIDNVLVSCFAHISNHNLATLIIWPWKLLYTIMLKVHPYINLIEYTENNERYSDYSIGVPWLIQWIYRLTHLFLPESLFYQDTINLT</sequence>
<dbReference type="WBParaSite" id="TREG1_103450.1">
    <property type="protein sequence ID" value="TREG1_103450.1"/>
    <property type="gene ID" value="TREG1_103450"/>
</dbReference>
<dbReference type="GO" id="GO:0001708">
    <property type="term" value="P:cell fate specification"/>
    <property type="evidence" value="ECO:0007669"/>
    <property type="project" value="TreeGrafter"/>
</dbReference>
<feature type="region of interest" description="Disordered" evidence="1">
    <location>
        <begin position="264"/>
        <end position="311"/>
    </location>
</feature>
<feature type="region of interest" description="Disordered" evidence="1">
    <location>
        <begin position="373"/>
        <end position="393"/>
    </location>
</feature>
<feature type="domain" description="Hint" evidence="2">
    <location>
        <begin position="599"/>
        <end position="654"/>
    </location>
</feature>
<dbReference type="AlphaFoldDB" id="A0AA85IL03"/>
<dbReference type="Gene3D" id="2.170.16.10">
    <property type="entry name" value="Hedgehog/Intein (Hint) domain"/>
    <property type="match status" value="1"/>
</dbReference>
<dbReference type="SUPFAM" id="SSF55166">
    <property type="entry name" value="Hedgehog/DD-peptidase"/>
    <property type="match status" value="2"/>
</dbReference>
<feature type="domain" description="Hint" evidence="3">
    <location>
        <begin position="475"/>
        <end position="595"/>
    </location>
</feature>
<accession>A0AA85IL03</accession>
<dbReference type="InterPro" id="IPR009045">
    <property type="entry name" value="Zn_M74/Hedgehog-like"/>
</dbReference>
<dbReference type="SMART" id="SM00306">
    <property type="entry name" value="HintN"/>
    <property type="match status" value="1"/>
</dbReference>
<dbReference type="PANTHER" id="PTHR11889:SF31">
    <property type="entry name" value="PROTEIN HEDGEHOG"/>
    <property type="match status" value="1"/>
</dbReference>
<dbReference type="InterPro" id="IPR003586">
    <property type="entry name" value="Hint_dom_C"/>
</dbReference>
<dbReference type="InterPro" id="IPR003587">
    <property type="entry name" value="Hint_dom_N"/>
</dbReference>
<name>A0AA85IL03_TRIRE</name>
<reference evidence="4" key="1">
    <citation type="submission" date="2022-06" db="EMBL/GenBank/DDBJ databases">
        <authorList>
            <person name="Berger JAMES D."/>
            <person name="Berger JAMES D."/>
        </authorList>
    </citation>
    <scope>NUCLEOTIDE SEQUENCE [LARGE SCALE GENOMIC DNA]</scope>
</reference>
<evidence type="ECO:0000259" key="2">
    <source>
        <dbReference type="SMART" id="SM00305"/>
    </source>
</evidence>
<dbReference type="SMART" id="SM00305">
    <property type="entry name" value="HintC"/>
    <property type="match status" value="1"/>
</dbReference>
<dbReference type="Pfam" id="PF01079">
    <property type="entry name" value="Hint"/>
    <property type="match status" value="1"/>
</dbReference>
<organism evidence="4 5">
    <name type="scientific">Trichobilharzia regenti</name>
    <name type="common">Nasal bird schistosome</name>
    <dbReference type="NCBI Taxonomy" id="157069"/>
    <lineage>
        <taxon>Eukaryota</taxon>
        <taxon>Metazoa</taxon>
        <taxon>Spiralia</taxon>
        <taxon>Lophotrochozoa</taxon>
        <taxon>Platyhelminthes</taxon>
        <taxon>Trematoda</taxon>
        <taxon>Digenea</taxon>
        <taxon>Strigeidida</taxon>
        <taxon>Schistosomatoidea</taxon>
        <taxon>Schistosomatidae</taxon>
        <taxon>Trichobilharzia</taxon>
    </lineage>
</organism>
<feature type="compositionally biased region" description="Acidic residues" evidence="1">
    <location>
        <begin position="149"/>
        <end position="160"/>
    </location>
</feature>
<dbReference type="GO" id="GO:0007267">
    <property type="term" value="P:cell-cell signaling"/>
    <property type="evidence" value="ECO:0007669"/>
    <property type="project" value="InterPro"/>
</dbReference>
<dbReference type="PANTHER" id="PTHR11889">
    <property type="entry name" value="HEDGEHOG"/>
    <property type="match status" value="1"/>
</dbReference>
<evidence type="ECO:0000313" key="4">
    <source>
        <dbReference type="Proteomes" id="UP000050795"/>
    </source>
</evidence>
<dbReference type="InterPro" id="IPR001767">
    <property type="entry name" value="Hedgehog_Hint"/>
</dbReference>
<dbReference type="GO" id="GO:0010468">
    <property type="term" value="P:regulation of gene expression"/>
    <property type="evidence" value="ECO:0007669"/>
    <property type="project" value="TreeGrafter"/>
</dbReference>
<protein>
    <recommendedName>
        <fullName evidence="6">Hedgehog protein</fullName>
    </recommendedName>
</protein>
<reference evidence="5" key="2">
    <citation type="submission" date="2023-11" db="UniProtKB">
        <authorList>
            <consortium name="WormBaseParasite"/>
        </authorList>
    </citation>
    <scope>IDENTIFICATION</scope>
</reference>
<dbReference type="Pfam" id="PF01085">
    <property type="entry name" value="HH_signal"/>
    <property type="match status" value="2"/>
</dbReference>
<feature type="compositionally biased region" description="Low complexity" evidence="1">
    <location>
        <begin position="380"/>
        <end position="393"/>
    </location>
</feature>
<dbReference type="CDD" id="cd00081">
    <property type="entry name" value="Hint"/>
    <property type="match status" value="1"/>
</dbReference>